<feature type="domain" description="PurM-like C-terminal" evidence="4">
    <location>
        <begin position="150"/>
        <end position="304"/>
    </location>
</feature>
<evidence type="ECO:0000313" key="5">
    <source>
        <dbReference type="EMBL" id="SPT69672.1"/>
    </source>
</evidence>
<evidence type="ECO:0000259" key="4">
    <source>
        <dbReference type="Pfam" id="PF02769"/>
    </source>
</evidence>
<dbReference type="UniPathway" id="UPA00060">
    <property type="reaction ID" value="UER00142"/>
</dbReference>
<feature type="binding site" evidence="2">
    <location>
        <position position="73"/>
    </location>
    <ligand>
        <name>Mg(2+)</name>
        <dbReference type="ChEBI" id="CHEBI:18420"/>
        <label>2</label>
    </ligand>
</feature>
<keyword evidence="2" id="KW-0067">ATP-binding</keyword>
<keyword evidence="2" id="KW-0460">Magnesium</keyword>
<dbReference type="GO" id="GO:0009228">
    <property type="term" value="P:thiamine biosynthetic process"/>
    <property type="evidence" value="ECO:0007669"/>
    <property type="project" value="UniProtKB-KW"/>
</dbReference>
<feature type="binding site" evidence="2">
    <location>
        <position position="210"/>
    </location>
    <ligand>
        <name>Mg(2+)</name>
        <dbReference type="ChEBI" id="CHEBI:18420"/>
        <label>3</label>
    </ligand>
</feature>
<feature type="binding site" evidence="2">
    <location>
        <position position="45"/>
    </location>
    <ligand>
        <name>Mg(2+)</name>
        <dbReference type="ChEBI" id="CHEBI:18420"/>
        <label>1</label>
    </ligand>
</feature>
<dbReference type="PIRSF" id="PIRSF005303">
    <property type="entry name" value="Thiam_monoph_kin"/>
    <property type="match status" value="1"/>
</dbReference>
<dbReference type="GO" id="GO:0000287">
    <property type="term" value="F:magnesium ion binding"/>
    <property type="evidence" value="ECO:0007669"/>
    <property type="project" value="UniProtKB-UniRule"/>
</dbReference>
<keyword evidence="2 5" id="KW-0808">Transferase</keyword>
<name>A0A2X0WSZ6_9GAMM</name>
<accession>A0A2X0WSZ6</accession>
<dbReference type="GO" id="GO:0009030">
    <property type="term" value="F:thiamine-phosphate kinase activity"/>
    <property type="evidence" value="ECO:0007669"/>
    <property type="project" value="UniProtKB-UniRule"/>
</dbReference>
<keyword evidence="2 5" id="KW-0418">Kinase</keyword>
<feature type="binding site" evidence="2">
    <location>
        <position position="52"/>
    </location>
    <ligand>
        <name>substrate</name>
    </ligand>
</feature>
<gene>
    <name evidence="2 5" type="primary">thiL</name>
    <name evidence="5" type="ORF">NCTC13093_01051</name>
</gene>
<organism evidence="5 6">
    <name type="scientific">Anaerobiospirillum thomasii</name>
    <dbReference type="NCBI Taxonomy" id="179995"/>
    <lineage>
        <taxon>Bacteria</taxon>
        <taxon>Pseudomonadati</taxon>
        <taxon>Pseudomonadota</taxon>
        <taxon>Gammaproteobacteria</taxon>
        <taxon>Aeromonadales</taxon>
        <taxon>Succinivibrionaceae</taxon>
        <taxon>Anaerobiospirillum</taxon>
    </lineage>
</organism>
<feature type="domain" description="PurM-like N-terminal" evidence="3">
    <location>
        <begin position="26"/>
        <end position="135"/>
    </location>
</feature>
<dbReference type="GO" id="GO:0005524">
    <property type="term" value="F:ATP binding"/>
    <property type="evidence" value="ECO:0007669"/>
    <property type="project" value="UniProtKB-UniRule"/>
</dbReference>
<feature type="binding site" evidence="2">
    <location>
        <begin position="119"/>
        <end position="120"/>
    </location>
    <ligand>
        <name>ATP</name>
        <dbReference type="ChEBI" id="CHEBI:30616"/>
    </ligand>
</feature>
<feature type="binding site" evidence="2">
    <location>
        <position position="213"/>
    </location>
    <ligand>
        <name>Mg(2+)</name>
        <dbReference type="ChEBI" id="CHEBI:18420"/>
        <label>5</label>
    </ligand>
</feature>
<dbReference type="Pfam" id="PF00586">
    <property type="entry name" value="AIRS"/>
    <property type="match status" value="1"/>
</dbReference>
<dbReference type="HAMAP" id="MF_02128">
    <property type="entry name" value="TMP_kinase"/>
    <property type="match status" value="1"/>
</dbReference>
<dbReference type="InterPro" id="IPR010918">
    <property type="entry name" value="PurM-like_C_dom"/>
</dbReference>
<feature type="binding site" evidence="2">
    <location>
        <position position="28"/>
    </location>
    <ligand>
        <name>Mg(2+)</name>
        <dbReference type="ChEBI" id="CHEBI:18420"/>
        <label>4</label>
    </ligand>
</feature>
<dbReference type="InterPro" id="IPR016188">
    <property type="entry name" value="PurM-like_N"/>
</dbReference>
<dbReference type="AlphaFoldDB" id="A0A2X0WSZ6"/>
<comment type="caution">
    <text evidence="2">Lacks conserved residue(s) required for the propagation of feature annotation.</text>
</comment>
<dbReference type="SUPFAM" id="SSF55326">
    <property type="entry name" value="PurM N-terminal domain-like"/>
    <property type="match status" value="1"/>
</dbReference>
<keyword evidence="2" id="KW-0547">Nucleotide-binding</keyword>
<comment type="function">
    <text evidence="2">Catalyzes the ATP-dependent phosphorylation of thiamine-monophosphate (TMP) to form thiamine-pyrophosphate (TPP), the active form of vitamin B1.</text>
</comment>
<feature type="binding site" evidence="2">
    <location>
        <position position="145"/>
    </location>
    <ligand>
        <name>ATP</name>
        <dbReference type="ChEBI" id="CHEBI:30616"/>
    </ligand>
</feature>
<evidence type="ECO:0000256" key="2">
    <source>
        <dbReference type="HAMAP-Rule" id="MF_02128"/>
    </source>
</evidence>
<feature type="binding site" evidence="2">
    <location>
        <position position="44"/>
    </location>
    <ligand>
        <name>Mg(2+)</name>
        <dbReference type="ChEBI" id="CHEBI:18420"/>
        <label>1</label>
    </ligand>
</feature>
<feature type="binding site" evidence="2">
    <location>
        <position position="120"/>
    </location>
    <ligand>
        <name>Mg(2+)</name>
        <dbReference type="ChEBI" id="CHEBI:18420"/>
        <label>1</label>
    </ligand>
</feature>
<feature type="binding site" evidence="2">
    <location>
        <position position="45"/>
    </location>
    <ligand>
        <name>Mg(2+)</name>
        <dbReference type="ChEBI" id="CHEBI:18420"/>
        <label>2</label>
    </ligand>
</feature>
<dbReference type="PANTHER" id="PTHR30270:SF0">
    <property type="entry name" value="THIAMINE-MONOPHOSPHATE KINASE"/>
    <property type="match status" value="1"/>
</dbReference>
<dbReference type="Gene3D" id="3.90.650.10">
    <property type="entry name" value="PurM-like C-terminal domain"/>
    <property type="match status" value="1"/>
</dbReference>
<proteinExistence type="inferred from homology"/>
<comment type="similarity">
    <text evidence="2">Belongs to the thiamine-monophosphate kinase family.</text>
</comment>
<keyword evidence="6" id="KW-1185">Reference proteome</keyword>
<dbReference type="InterPro" id="IPR036676">
    <property type="entry name" value="PurM-like_C_sf"/>
</dbReference>
<keyword evidence="1 2" id="KW-0784">Thiamine biosynthesis</keyword>
<sequence>MLGEFDLIHRYFTKETDNKSVSLSVGDDCALIDCNERGYLAITTDTLNEGIHYFKGEDPYTLGYKSLLVNVSDLASMGAKPEYFTLSLTLKEAAEDFLKAFADGMFTLADELDMTLIGGNTSKGSADSFSIEAMGYVAKDRAMLRANARDGDLICVTGTLGAPALFVESGYGKIALNDSQRLIAHNKAMLMPNRCAFACELSEFVRCAIDISDGLMGDLKHICDRSNLAACIDVDTLPVDPLIKSVEKTREYGLNLALFGGGDYELLFTVDKKYADDLKALSAKHNVQVSIIGKMIKGTDIVLKDGESMFNGSGRAFEHF</sequence>
<feature type="binding site" evidence="2">
    <location>
        <position position="317"/>
    </location>
    <ligand>
        <name>substrate</name>
    </ligand>
</feature>
<feature type="binding site" evidence="2">
    <location>
        <position position="28"/>
    </location>
    <ligand>
        <name>Mg(2+)</name>
        <dbReference type="ChEBI" id="CHEBI:18420"/>
        <label>3</label>
    </ligand>
</feature>
<keyword evidence="2" id="KW-0479">Metal-binding</keyword>
<dbReference type="Proteomes" id="UP000250086">
    <property type="component" value="Unassembled WGS sequence"/>
</dbReference>
<comment type="miscellaneous">
    <text evidence="2">Reaction mechanism of ThiL seems to utilize a direct, inline transfer of the gamma-phosphate of ATP to TMP rather than a phosphorylated enzyme intermediate.</text>
</comment>
<dbReference type="InterPro" id="IPR006283">
    <property type="entry name" value="ThiL-like"/>
</dbReference>
<dbReference type="InterPro" id="IPR036921">
    <property type="entry name" value="PurM-like_N_sf"/>
</dbReference>
<dbReference type="SUPFAM" id="SSF56042">
    <property type="entry name" value="PurM C-terminal domain-like"/>
    <property type="match status" value="1"/>
</dbReference>
<dbReference type="NCBIfam" id="TIGR01379">
    <property type="entry name" value="thiL"/>
    <property type="match status" value="1"/>
</dbReference>
<dbReference type="CDD" id="cd02194">
    <property type="entry name" value="ThiL"/>
    <property type="match status" value="1"/>
</dbReference>
<dbReference type="EMBL" id="UAPV01000001">
    <property type="protein sequence ID" value="SPT69672.1"/>
    <property type="molecule type" value="Genomic_DNA"/>
</dbReference>
<protein>
    <recommendedName>
        <fullName evidence="2">Thiamine-monophosphate kinase</fullName>
        <shortName evidence="2">TMP kinase</shortName>
        <shortName evidence="2">Thiamine-phosphate kinase</shortName>
        <ecNumber evidence="2">2.7.4.16</ecNumber>
    </recommendedName>
</protein>
<dbReference type="Pfam" id="PF02769">
    <property type="entry name" value="AIRS_C"/>
    <property type="match status" value="1"/>
</dbReference>
<evidence type="ECO:0000259" key="3">
    <source>
        <dbReference type="Pfam" id="PF00586"/>
    </source>
</evidence>
<dbReference type="EC" id="2.7.4.16" evidence="2"/>
<evidence type="ECO:0000256" key="1">
    <source>
        <dbReference type="ARBA" id="ARBA00022977"/>
    </source>
</evidence>
<dbReference type="RefSeq" id="WP_113743827.1">
    <property type="nucleotide sequence ID" value="NZ_UAPV01000001.1"/>
</dbReference>
<feature type="binding site" evidence="2">
    <location>
        <position position="73"/>
    </location>
    <ligand>
        <name>Mg(2+)</name>
        <dbReference type="ChEBI" id="CHEBI:18420"/>
        <label>4</label>
    </ligand>
</feature>
<dbReference type="GO" id="GO:0009229">
    <property type="term" value="P:thiamine diphosphate biosynthetic process"/>
    <property type="evidence" value="ECO:0007669"/>
    <property type="project" value="UniProtKB-UniRule"/>
</dbReference>
<comment type="pathway">
    <text evidence="2">Cofactor biosynthesis; thiamine diphosphate biosynthesis; thiamine diphosphate from thiamine phosphate: step 1/1.</text>
</comment>
<reference evidence="5 6" key="1">
    <citation type="submission" date="2018-06" db="EMBL/GenBank/DDBJ databases">
        <authorList>
            <consortium name="Pathogen Informatics"/>
            <person name="Doyle S."/>
        </authorList>
    </citation>
    <scope>NUCLEOTIDE SEQUENCE [LARGE SCALE GENOMIC DNA]</scope>
    <source>
        <strain evidence="5 6">NCTC13093</strain>
    </source>
</reference>
<comment type="catalytic activity">
    <reaction evidence="2">
        <text>thiamine phosphate + ATP = thiamine diphosphate + ADP</text>
        <dbReference type="Rhea" id="RHEA:15913"/>
        <dbReference type="ChEBI" id="CHEBI:30616"/>
        <dbReference type="ChEBI" id="CHEBI:37575"/>
        <dbReference type="ChEBI" id="CHEBI:58937"/>
        <dbReference type="ChEBI" id="CHEBI:456216"/>
        <dbReference type="EC" id="2.7.4.16"/>
    </reaction>
</comment>
<feature type="binding site" evidence="2">
    <location>
        <position position="73"/>
    </location>
    <ligand>
        <name>Mg(2+)</name>
        <dbReference type="ChEBI" id="CHEBI:18420"/>
        <label>3</label>
    </ligand>
</feature>
<dbReference type="Gene3D" id="3.30.1330.10">
    <property type="entry name" value="PurM-like, N-terminal domain"/>
    <property type="match status" value="1"/>
</dbReference>
<dbReference type="PANTHER" id="PTHR30270">
    <property type="entry name" value="THIAMINE-MONOPHOSPHATE KINASE"/>
    <property type="match status" value="1"/>
</dbReference>
<feature type="binding site" evidence="2">
    <location>
        <position position="212"/>
    </location>
    <ligand>
        <name>ATP</name>
        <dbReference type="ChEBI" id="CHEBI:30616"/>
    </ligand>
</feature>
<evidence type="ECO:0000313" key="6">
    <source>
        <dbReference type="Proteomes" id="UP000250086"/>
    </source>
</evidence>
<feature type="binding site" evidence="2">
    <location>
        <position position="43"/>
    </location>
    <ligand>
        <name>Mg(2+)</name>
        <dbReference type="ChEBI" id="CHEBI:18420"/>
        <label>4</label>
    </ligand>
</feature>